<evidence type="ECO:0000313" key="1">
    <source>
        <dbReference type="EMBL" id="VDO02743.1"/>
    </source>
</evidence>
<evidence type="ECO:0000313" key="3">
    <source>
        <dbReference type="WBParaSite" id="HNAJ_0000688701-mRNA-1"/>
    </source>
</evidence>
<dbReference type="AlphaFoldDB" id="A0A0R3TIJ6"/>
<dbReference type="Proteomes" id="UP000278807">
    <property type="component" value="Unassembled WGS sequence"/>
</dbReference>
<dbReference type="WBParaSite" id="HNAJ_0000688701-mRNA-1">
    <property type="protein sequence ID" value="HNAJ_0000688701-mRNA-1"/>
    <property type="gene ID" value="HNAJ_0000688701"/>
</dbReference>
<protein>
    <submittedName>
        <fullName evidence="3">GST N-terminal domain-containing protein</fullName>
    </submittedName>
</protein>
<reference evidence="3" key="1">
    <citation type="submission" date="2017-02" db="UniProtKB">
        <authorList>
            <consortium name="WormBaseParasite"/>
        </authorList>
    </citation>
    <scope>IDENTIFICATION</scope>
</reference>
<accession>A0A0R3TIJ6</accession>
<sequence>MSRRAAAKAIVVYDPHPHVSIFRELAGYKTTVIEEISDEDNSEYLKSLDPNDWKTNDHYAVLNLKNQRYKASDEAVRKQCM</sequence>
<keyword evidence="2" id="KW-1185">Reference proteome</keyword>
<dbReference type="OrthoDB" id="1690618at2759"/>
<evidence type="ECO:0000313" key="2">
    <source>
        <dbReference type="Proteomes" id="UP000278807"/>
    </source>
</evidence>
<dbReference type="STRING" id="102285.A0A0R3TIJ6"/>
<proteinExistence type="predicted"/>
<gene>
    <name evidence="1" type="ORF">HNAJ_LOCUS6883</name>
</gene>
<organism evidence="3">
    <name type="scientific">Rodentolepis nana</name>
    <name type="common">Dwarf tapeworm</name>
    <name type="synonym">Hymenolepis nana</name>
    <dbReference type="NCBI Taxonomy" id="102285"/>
    <lineage>
        <taxon>Eukaryota</taxon>
        <taxon>Metazoa</taxon>
        <taxon>Spiralia</taxon>
        <taxon>Lophotrochozoa</taxon>
        <taxon>Platyhelminthes</taxon>
        <taxon>Cestoda</taxon>
        <taxon>Eucestoda</taxon>
        <taxon>Cyclophyllidea</taxon>
        <taxon>Hymenolepididae</taxon>
        <taxon>Rodentolepis</taxon>
    </lineage>
</organism>
<dbReference type="EMBL" id="UZAE01008856">
    <property type="protein sequence ID" value="VDO02743.1"/>
    <property type="molecule type" value="Genomic_DNA"/>
</dbReference>
<name>A0A0R3TIJ6_RODNA</name>
<reference evidence="1 2" key="2">
    <citation type="submission" date="2018-11" db="EMBL/GenBank/DDBJ databases">
        <authorList>
            <consortium name="Pathogen Informatics"/>
        </authorList>
    </citation>
    <scope>NUCLEOTIDE SEQUENCE [LARGE SCALE GENOMIC DNA]</scope>
</reference>